<dbReference type="Gene3D" id="1.10.150.320">
    <property type="entry name" value="Photosystem II 12 kDa extrinsic protein"/>
    <property type="match status" value="1"/>
</dbReference>
<dbReference type="Gene3D" id="1.10.150.280">
    <property type="entry name" value="AF1531-like domain"/>
    <property type="match status" value="1"/>
</dbReference>
<dbReference type="EMBL" id="BAAAZC010000009">
    <property type="protein sequence ID" value="GAA3965933.1"/>
    <property type="molecule type" value="Genomic_DNA"/>
</dbReference>
<organism evidence="2 3">
    <name type="scientific">Mucilaginibacter dorajii</name>
    <dbReference type="NCBI Taxonomy" id="692994"/>
    <lineage>
        <taxon>Bacteria</taxon>
        <taxon>Pseudomonadati</taxon>
        <taxon>Bacteroidota</taxon>
        <taxon>Sphingobacteriia</taxon>
        <taxon>Sphingobacteriales</taxon>
        <taxon>Sphingobacteriaceae</taxon>
        <taxon>Mucilaginibacter</taxon>
    </lineage>
</organism>
<keyword evidence="1" id="KW-0812">Transmembrane</keyword>
<keyword evidence="3" id="KW-1185">Reference proteome</keyword>
<sequence length="288" mass="32520">MKAYIKNYLSITKKEWNGMVVVIILMALVLAAPYVYQANRKDNTINFNAFDKAAAMLNKAKTGLPDDGSPTDSKKQANTPLFTFNPNNLPLADWEKLGLSAQQVQVIRNYEAKGGRFYSKADVKKMYSITDVDYKRLEPYINLPASDHYAKKAAPGVVIEINAADSAKLTTIRGIGPSFARRIVRYRDRIGGFYDKEQLKEVFGLDDAKYAEIKNGVAVDGKHVVKLNVNIATFDQLRRFPYLSFKQMNAILEYRNQHGDYESLADMKNIAILDDGILRKIGPYLVFK</sequence>
<reference evidence="3" key="1">
    <citation type="journal article" date="2019" name="Int. J. Syst. Evol. Microbiol.">
        <title>The Global Catalogue of Microorganisms (GCM) 10K type strain sequencing project: providing services to taxonomists for standard genome sequencing and annotation.</title>
        <authorList>
            <consortium name="The Broad Institute Genomics Platform"/>
            <consortium name="The Broad Institute Genome Sequencing Center for Infectious Disease"/>
            <person name="Wu L."/>
            <person name="Ma J."/>
        </authorList>
    </citation>
    <scope>NUCLEOTIDE SEQUENCE [LARGE SCALE GENOMIC DNA]</scope>
    <source>
        <strain evidence="3">JCM 16601</strain>
    </source>
</reference>
<evidence type="ECO:0000313" key="2">
    <source>
        <dbReference type="EMBL" id="GAA3965933.1"/>
    </source>
</evidence>
<dbReference type="PANTHER" id="PTHR21180:SF32">
    <property type="entry name" value="ENDONUCLEASE_EXONUCLEASE_PHOSPHATASE FAMILY DOMAIN-CONTAINING PROTEIN 1"/>
    <property type="match status" value="1"/>
</dbReference>
<keyword evidence="1" id="KW-0472">Membrane</keyword>
<accession>A0ABP7PIV2</accession>
<proteinExistence type="predicted"/>
<dbReference type="Pfam" id="PF12836">
    <property type="entry name" value="HHH_3"/>
    <property type="match status" value="2"/>
</dbReference>
<comment type="caution">
    <text evidence="2">The sequence shown here is derived from an EMBL/GenBank/DDBJ whole genome shotgun (WGS) entry which is preliminary data.</text>
</comment>
<dbReference type="RefSeq" id="WP_259088601.1">
    <property type="nucleotide sequence ID" value="NZ_BAAAZC010000009.1"/>
</dbReference>
<dbReference type="PANTHER" id="PTHR21180">
    <property type="entry name" value="ENDONUCLEASE/EXONUCLEASE/PHOSPHATASE FAMILY DOMAIN-CONTAINING PROTEIN 1"/>
    <property type="match status" value="1"/>
</dbReference>
<dbReference type="Proteomes" id="UP001500742">
    <property type="component" value="Unassembled WGS sequence"/>
</dbReference>
<gene>
    <name evidence="2" type="ORF">GCM10022210_13020</name>
</gene>
<feature type="transmembrane region" description="Helical" evidence="1">
    <location>
        <begin position="16"/>
        <end position="36"/>
    </location>
</feature>
<dbReference type="SUPFAM" id="SSF47781">
    <property type="entry name" value="RuvA domain 2-like"/>
    <property type="match status" value="3"/>
</dbReference>
<name>A0ABP7PIV2_9SPHI</name>
<protein>
    <submittedName>
        <fullName evidence="2">Helix-hairpin-helix domain-containing protein</fullName>
    </submittedName>
</protein>
<evidence type="ECO:0000313" key="3">
    <source>
        <dbReference type="Proteomes" id="UP001500742"/>
    </source>
</evidence>
<keyword evidence="1" id="KW-1133">Transmembrane helix</keyword>
<dbReference type="InterPro" id="IPR010994">
    <property type="entry name" value="RuvA_2-like"/>
</dbReference>
<dbReference type="InterPro" id="IPR051675">
    <property type="entry name" value="Endo/Exo/Phosphatase_dom_1"/>
</dbReference>
<evidence type="ECO:0000256" key="1">
    <source>
        <dbReference type="SAM" id="Phobius"/>
    </source>
</evidence>